<dbReference type="Pfam" id="PF02458">
    <property type="entry name" value="Transferase"/>
    <property type="match status" value="1"/>
</dbReference>
<evidence type="ECO:0000256" key="1">
    <source>
        <dbReference type="ARBA" id="ARBA00022679"/>
    </source>
</evidence>
<protein>
    <submittedName>
        <fullName evidence="3">Uncharacterized protein</fullName>
    </submittedName>
</protein>
<evidence type="ECO:0000256" key="2">
    <source>
        <dbReference type="ARBA" id="ARBA00023315"/>
    </source>
</evidence>
<keyword evidence="1" id="KW-0808">Transferase</keyword>
<sequence length="165" mass="18022">MTRLGTSPKKLGTIAWSRRIRLGASNVQYFLPRYTKAIKLSTFVLVFAYAGSCIAEAKGVKGDMKVYFGFTADCRTRLDPPVPANYFGNCVSAHLDCIESETLMVENGTTIAAEMIGQVNKGLEKADVEKVTETLGEMKTSVGAPVMVSIVGSPRFKVYETDFEC</sequence>
<keyword evidence="2" id="KW-0012">Acyltransferase</keyword>
<dbReference type="InterPro" id="IPR051504">
    <property type="entry name" value="Plant_metabolite_acyltrans"/>
</dbReference>
<dbReference type="AlphaFoldDB" id="A0A2P2IPF3"/>
<name>A0A2P2IPF3_RHIMU</name>
<dbReference type="InterPro" id="IPR023213">
    <property type="entry name" value="CAT-like_dom_sf"/>
</dbReference>
<dbReference type="SUPFAM" id="SSF52777">
    <property type="entry name" value="CoA-dependent acyltransferases"/>
    <property type="match status" value="1"/>
</dbReference>
<reference evidence="3" key="1">
    <citation type="submission" date="2018-02" db="EMBL/GenBank/DDBJ databases">
        <title>Rhizophora mucronata_Transcriptome.</title>
        <authorList>
            <person name="Meera S.P."/>
            <person name="Sreeshan A."/>
            <person name="Augustine A."/>
        </authorList>
    </citation>
    <scope>NUCLEOTIDE SEQUENCE</scope>
    <source>
        <tissue evidence="3">Leaf</tissue>
    </source>
</reference>
<organism evidence="3">
    <name type="scientific">Rhizophora mucronata</name>
    <name type="common">Asiatic mangrove</name>
    <dbReference type="NCBI Taxonomy" id="61149"/>
    <lineage>
        <taxon>Eukaryota</taxon>
        <taxon>Viridiplantae</taxon>
        <taxon>Streptophyta</taxon>
        <taxon>Embryophyta</taxon>
        <taxon>Tracheophyta</taxon>
        <taxon>Spermatophyta</taxon>
        <taxon>Magnoliopsida</taxon>
        <taxon>eudicotyledons</taxon>
        <taxon>Gunneridae</taxon>
        <taxon>Pentapetalae</taxon>
        <taxon>rosids</taxon>
        <taxon>fabids</taxon>
        <taxon>Malpighiales</taxon>
        <taxon>Rhizophoraceae</taxon>
        <taxon>Rhizophora</taxon>
    </lineage>
</organism>
<evidence type="ECO:0000313" key="3">
    <source>
        <dbReference type="EMBL" id="MBW83099.1"/>
    </source>
</evidence>
<dbReference type="GO" id="GO:0016747">
    <property type="term" value="F:acyltransferase activity, transferring groups other than amino-acyl groups"/>
    <property type="evidence" value="ECO:0007669"/>
    <property type="project" value="UniProtKB-ARBA"/>
</dbReference>
<dbReference type="Gene3D" id="3.30.559.10">
    <property type="entry name" value="Chloramphenicol acetyltransferase-like domain"/>
    <property type="match status" value="1"/>
</dbReference>
<dbReference type="PANTHER" id="PTHR31625">
    <property type="match status" value="1"/>
</dbReference>
<dbReference type="EMBL" id="GGEC01002616">
    <property type="protein sequence ID" value="MBW83099.1"/>
    <property type="molecule type" value="Transcribed_RNA"/>
</dbReference>
<proteinExistence type="predicted"/>
<accession>A0A2P2IPF3</accession>